<dbReference type="Proteomes" id="UP000236333">
    <property type="component" value="Unassembled WGS sequence"/>
</dbReference>
<feature type="signal peptide" evidence="1">
    <location>
        <begin position="1"/>
        <end position="21"/>
    </location>
</feature>
<organism evidence="2 3">
    <name type="scientific">Tetrabaena socialis</name>
    <dbReference type="NCBI Taxonomy" id="47790"/>
    <lineage>
        <taxon>Eukaryota</taxon>
        <taxon>Viridiplantae</taxon>
        <taxon>Chlorophyta</taxon>
        <taxon>core chlorophytes</taxon>
        <taxon>Chlorophyceae</taxon>
        <taxon>CS clade</taxon>
        <taxon>Chlamydomonadales</taxon>
        <taxon>Tetrabaenaceae</taxon>
        <taxon>Tetrabaena</taxon>
    </lineage>
</organism>
<keyword evidence="3" id="KW-1185">Reference proteome</keyword>
<proteinExistence type="predicted"/>
<reference evidence="2 3" key="1">
    <citation type="journal article" date="2017" name="Mol. Biol. Evol.">
        <title>The 4-celled Tetrabaena socialis nuclear genome reveals the essential components for genetic control of cell number at the origin of multicellularity in the volvocine lineage.</title>
        <authorList>
            <person name="Featherston J."/>
            <person name="Arakaki Y."/>
            <person name="Hanschen E.R."/>
            <person name="Ferris P.J."/>
            <person name="Michod R.E."/>
            <person name="Olson B.J.S.C."/>
            <person name="Nozaki H."/>
            <person name="Durand P.M."/>
        </authorList>
    </citation>
    <scope>NUCLEOTIDE SEQUENCE [LARGE SCALE GENOMIC DNA]</scope>
    <source>
        <strain evidence="2 3">NIES-571</strain>
    </source>
</reference>
<name>A0A2J7ZUX9_9CHLO</name>
<sequence>MRSRLLLAVVALACSAIGASAQAGAAQHQQQPSTTTATVDFEAVLARRLVLNSTQGSNDSAAAGEEVSLESVLDTLQHLLAAPAALNDTFLRAAELGHPLFWEVVGAARVLAGLDTAGEGAAPGDAASQIAALAAKVAQLPDHLCWPVLRRIVVGAVVQRRLSQGPLSAAAQAAVTRLFARLYLLHKQAAGRKGVIDFFHASKAGGTTFCQLAKLNGCRTQSFAARRNCLIREFDDVPRWVNHSLHTSLAPVGLRTPWFANWGNKARNPVSCRVRKRFAMRRRFNIYANEFSLYGAARAPRNAHVCPGNLNVLQLRHPHARLRSHLMWVWALYDHHFKEQAAAFFPSHGAAHWEALMPAATHNYYVRSLLGEAVYYSPPDKLTAAHLASARLSAAQFDVVTLLEQPAMNDLLYEMAVGWGLGFGDVRARTSSAVHDVGRRGLPEAADWAAMVGRNQLDLELYRFGAMLAMLDAVMFDVARAAGLGGGFVAAAVSELNAVTPGGEEKWEVLGGNGTRAGSCGFVAAYDADVVLPRWLVV</sequence>
<evidence type="ECO:0000313" key="2">
    <source>
        <dbReference type="EMBL" id="PNH04083.1"/>
    </source>
</evidence>
<dbReference type="AlphaFoldDB" id="A0A2J7ZUX9"/>
<comment type="caution">
    <text evidence="2">The sequence shown here is derived from an EMBL/GenBank/DDBJ whole genome shotgun (WGS) entry which is preliminary data.</text>
</comment>
<dbReference type="EMBL" id="PGGS01000426">
    <property type="protein sequence ID" value="PNH04083.1"/>
    <property type="molecule type" value="Genomic_DNA"/>
</dbReference>
<evidence type="ECO:0000313" key="3">
    <source>
        <dbReference type="Proteomes" id="UP000236333"/>
    </source>
</evidence>
<dbReference type="OrthoDB" id="529546at2759"/>
<accession>A0A2J7ZUX9</accession>
<keyword evidence="1" id="KW-0732">Signal</keyword>
<evidence type="ECO:0000256" key="1">
    <source>
        <dbReference type="SAM" id="SignalP"/>
    </source>
</evidence>
<protein>
    <submittedName>
        <fullName evidence="2">Uncharacterized protein</fullName>
    </submittedName>
</protein>
<feature type="chain" id="PRO_5014334877" evidence="1">
    <location>
        <begin position="22"/>
        <end position="538"/>
    </location>
</feature>
<gene>
    <name evidence="2" type="ORF">TSOC_009792</name>
</gene>